<organism evidence="2">
    <name type="scientific">uncultured Caudovirales phage</name>
    <dbReference type="NCBI Taxonomy" id="2100421"/>
    <lineage>
        <taxon>Viruses</taxon>
        <taxon>Duplodnaviria</taxon>
        <taxon>Heunggongvirae</taxon>
        <taxon>Uroviricota</taxon>
        <taxon>Caudoviricetes</taxon>
        <taxon>Peduoviridae</taxon>
        <taxon>Maltschvirus</taxon>
        <taxon>Maltschvirus maltsch</taxon>
    </lineage>
</organism>
<gene>
    <name evidence="2" type="ORF">UFOVP668_58</name>
</gene>
<accession>A0A6J5NC91</accession>
<keyword evidence="1" id="KW-1133">Transmembrane helix</keyword>
<proteinExistence type="predicted"/>
<feature type="transmembrane region" description="Helical" evidence="1">
    <location>
        <begin position="41"/>
        <end position="62"/>
    </location>
</feature>
<name>A0A6J5NC91_9CAUD</name>
<keyword evidence="1" id="KW-0472">Membrane</keyword>
<evidence type="ECO:0000256" key="1">
    <source>
        <dbReference type="SAM" id="Phobius"/>
    </source>
</evidence>
<dbReference type="EMBL" id="LR796641">
    <property type="protein sequence ID" value="CAB4156447.1"/>
    <property type="molecule type" value="Genomic_DNA"/>
</dbReference>
<feature type="non-terminal residue" evidence="2">
    <location>
        <position position="1"/>
    </location>
</feature>
<sequence length="69" mass="7529">QTKKLPTGCAKTHPNTVSIYSQTTRRAVNLKFGIGSTPDKMMGFLAFIGFSAIGLVAINVVLKWLMEND</sequence>
<keyword evidence="1" id="KW-0812">Transmembrane</keyword>
<reference evidence="2" key="1">
    <citation type="submission" date="2020-04" db="EMBL/GenBank/DDBJ databases">
        <authorList>
            <person name="Chiriac C."/>
            <person name="Salcher M."/>
            <person name="Ghai R."/>
            <person name="Kavagutti S V."/>
        </authorList>
    </citation>
    <scope>NUCLEOTIDE SEQUENCE</scope>
</reference>
<evidence type="ECO:0000313" key="2">
    <source>
        <dbReference type="EMBL" id="CAB4156447.1"/>
    </source>
</evidence>
<protein>
    <submittedName>
        <fullName evidence="2">Uncharacterized protein</fullName>
    </submittedName>
</protein>